<keyword evidence="3" id="KW-1185">Reference proteome</keyword>
<feature type="domain" description="AB hydrolase-1" evidence="1">
    <location>
        <begin position="30"/>
        <end position="132"/>
    </location>
</feature>
<dbReference type="InterPro" id="IPR000639">
    <property type="entry name" value="Epox_hydrolase-like"/>
</dbReference>
<dbReference type="GO" id="GO:0047372">
    <property type="term" value="F:monoacylglycerol lipase activity"/>
    <property type="evidence" value="ECO:0007669"/>
    <property type="project" value="TreeGrafter"/>
</dbReference>
<dbReference type="InterPro" id="IPR050266">
    <property type="entry name" value="AB_hydrolase_sf"/>
</dbReference>
<name>A0A443HY58_BYSSP</name>
<keyword evidence="2" id="KW-0378">Hydrolase</keyword>
<dbReference type="Pfam" id="PF00561">
    <property type="entry name" value="Abhydrolase_1"/>
    <property type="match status" value="1"/>
</dbReference>
<dbReference type="GeneID" id="39601411"/>
<dbReference type="InterPro" id="IPR000073">
    <property type="entry name" value="AB_hydrolase_1"/>
</dbReference>
<evidence type="ECO:0000313" key="3">
    <source>
        <dbReference type="Proteomes" id="UP000283841"/>
    </source>
</evidence>
<dbReference type="PRINTS" id="PR00412">
    <property type="entry name" value="EPOXHYDRLASE"/>
</dbReference>
<dbReference type="SUPFAM" id="SSF53474">
    <property type="entry name" value="alpha/beta-Hydrolases"/>
    <property type="match status" value="1"/>
</dbReference>
<evidence type="ECO:0000259" key="1">
    <source>
        <dbReference type="Pfam" id="PF00561"/>
    </source>
</evidence>
<dbReference type="RefSeq" id="XP_028486427.1">
    <property type="nucleotide sequence ID" value="XM_028632134.1"/>
</dbReference>
<dbReference type="Gene3D" id="3.40.50.1820">
    <property type="entry name" value="alpha/beta hydrolase"/>
    <property type="match status" value="1"/>
</dbReference>
<dbReference type="GO" id="GO:0016020">
    <property type="term" value="C:membrane"/>
    <property type="evidence" value="ECO:0007669"/>
    <property type="project" value="TreeGrafter"/>
</dbReference>
<dbReference type="STRING" id="264951.A0A443HY58"/>
<accession>A0A443HY58</accession>
<dbReference type="GO" id="GO:0046464">
    <property type="term" value="P:acylglycerol catabolic process"/>
    <property type="evidence" value="ECO:0007669"/>
    <property type="project" value="TreeGrafter"/>
</dbReference>
<dbReference type="Proteomes" id="UP000283841">
    <property type="component" value="Unassembled WGS sequence"/>
</dbReference>
<organism evidence="2 3">
    <name type="scientific">Byssochlamys spectabilis</name>
    <name type="common">Paecilomyces variotii</name>
    <dbReference type="NCBI Taxonomy" id="264951"/>
    <lineage>
        <taxon>Eukaryota</taxon>
        <taxon>Fungi</taxon>
        <taxon>Dikarya</taxon>
        <taxon>Ascomycota</taxon>
        <taxon>Pezizomycotina</taxon>
        <taxon>Eurotiomycetes</taxon>
        <taxon>Eurotiomycetidae</taxon>
        <taxon>Eurotiales</taxon>
        <taxon>Thermoascaceae</taxon>
        <taxon>Paecilomyces</taxon>
    </lineage>
</organism>
<dbReference type="AlphaFoldDB" id="A0A443HY58"/>
<dbReference type="PANTHER" id="PTHR43798">
    <property type="entry name" value="MONOACYLGLYCEROL LIPASE"/>
    <property type="match status" value="1"/>
</dbReference>
<gene>
    <name evidence="2" type="ORF">C8Q69DRAFT_490949</name>
</gene>
<evidence type="ECO:0000313" key="2">
    <source>
        <dbReference type="EMBL" id="RWQ96782.1"/>
    </source>
</evidence>
<proteinExistence type="predicted"/>
<dbReference type="InterPro" id="IPR029058">
    <property type="entry name" value="AB_hydrolase_fold"/>
</dbReference>
<reference evidence="2 3" key="1">
    <citation type="journal article" date="2018" name="Front. Microbiol.">
        <title>Genomic and genetic insights into a cosmopolitan fungus, Paecilomyces variotii (Eurotiales).</title>
        <authorList>
            <person name="Urquhart A.S."/>
            <person name="Mondo S.J."/>
            <person name="Makela M.R."/>
            <person name="Hane J.K."/>
            <person name="Wiebenga A."/>
            <person name="He G."/>
            <person name="Mihaltcheva S."/>
            <person name="Pangilinan J."/>
            <person name="Lipzen A."/>
            <person name="Barry K."/>
            <person name="de Vries R.P."/>
            <person name="Grigoriev I.V."/>
            <person name="Idnurm A."/>
        </authorList>
    </citation>
    <scope>NUCLEOTIDE SEQUENCE [LARGE SCALE GENOMIC DNA]</scope>
    <source>
        <strain evidence="2 3">CBS 101075</strain>
    </source>
</reference>
<sequence length="321" mass="35863">MGGHMILRVPHLGGIDVAYQMPHGYDRKKPTLLMIHSFMATSDQYLPQFGDKELADAVNLIAVELLGHGQTRTKCENYTYWDSAYMVVQLLDALTISKFYALGTSQGGWIAARLALLAPTRVQGIIPLGTSMDSESERSRNLGCWDVRPIGEPIIHQLTVEAPAPDFELTEQFCNLLIDMGFGREIDTTIRQTLIKGVQENYRHDDGRKRARMSMINLSDRDGLHGRLADVMCSVLWLHGTSDPVYSVANAQETIKLFTQSPKATVEVIQGGQHFLSASHPAEVDAAVLSFIKETQFERHEAPRDLPLDAPFKRLMLQSRS</sequence>
<dbReference type="PANTHER" id="PTHR43798:SF33">
    <property type="entry name" value="HYDROLASE, PUTATIVE (AFU_ORTHOLOGUE AFUA_2G14860)-RELATED"/>
    <property type="match status" value="1"/>
</dbReference>
<dbReference type="VEuPathDB" id="FungiDB:C8Q69DRAFT_490949"/>
<comment type="caution">
    <text evidence="2">The sequence shown here is derived from an EMBL/GenBank/DDBJ whole genome shotgun (WGS) entry which is preliminary data.</text>
</comment>
<dbReference type="EMBL" id="RCNU01000003">
    <property type="protein sequence ID" value="RWQ96782.1"/>
    <property type="molecule type" value="Genomic_DNA"/>
</dbReference>
<protein>
    <submittedName>
        <fullName evidence="2">Alpha/beta hydrolase fold family protein</fullName>
    </submittedName>
</protein>